<name>B9DTW2_STRU0</name>
<dbReference type="HOGENOM" id="CLU_153940_0_0_9"/>
<reference evidence="3" key="1">
    <citation type="journal article" date="2009" name="BMC Genomics">
        <title>Evidence for niche adaptation in the genome of the bovine pathogen Streptococcus uberis.</title>
        <authorList>
            <person name="Ward P.N."/>
            <person name="Holden M.T.G."/>
            <person name="Leigh J.A."/>
            <person name="Lennard N."/>
            <person name="Bignell A."/>
            <person name="Barron A."/>
            <person name="Clark L."/>
            <person name="Quail M.A."/>
            <person name="Woodward J."/>
            <person name="Barrell B.G."/>
            <person name="Egan S.A."/>
            <person name="Field T.R."/>
            <person name="Maskell D."/>
            <person name="Kehoe M."/>
            <person name="Dowson C.G."/>
            <person name="Chanter N."/>
            <person name="Whatmore A.M."/>
            <person name="Bentley S.D."/>
            <person name="Parkhill J."/>
        </authorList>
    </citation>
    <scope>NUCLEOTIDE SEQUENCE [LARGE SCALE GENOMIC DNA]</scope>
    <source>
        <strain evidence="3">ATCC BAA-854 / 0140J</strain>
    </source>
</reference>
<accession>B9DTW2</accession>
<feature type="transmembrane region" description="Helical" evidence="1">
    <location>
        <begin position="96"/>
        <end position="114"/>
    </location>
</feature>
<feature type="transmembrane region" description="Helical" evidence="1">
    <location>
        <begin position="68"/>
        <end position="90"/>
    </location>
</feature>
<dbReference type="EMBL" id="AM946015">
    <property type="protein sequence ID" value="CAR41111.1"/>
    <property type="molecule type" value="Genomic_DNA"/>
</dbReference>
<evidence type="ECO:0000256" key="1">
    <source>
        <dbReference type="SAM" id="Phobius"/>
    </source>
</evidence>
<dbReference type="OrthoDB" id="2376202at2"/>
<keyword evidence="1" id="KW-0812">Transmembrane</keyword>
<evidence type="ECO:0000313" key="3">
    <source>
        <dbReference type="Proteomes" id="UP000000449"/>
    </source>
</evidence>
<dbReference type="Proteomes" id="UP000000449">
    <property type="component" value="Chromosome"/>
</dbReference>
<feature type="transmembrane region" description="Helical" evidence="1">
    <location>
        <begin position="6"/>
        <end position="31"/>
    </location>
</feature>
<dbReference type="Pfam" id="PF18936">
    <property type="entry name" value="DUF5684"/>
    <property type="match status" value="1"/>
</dbReference>
<proteinExistence type="predicted"/>
<dbReference type="STRING" id="218495.SUB0443"/>
<organism evidence="2 3">
    <name type="scientific">Streptococcus uberis (strain ATCC BAA-854 / 0140J)</name>
    <dbReference type="NCBI Taxonomy" id="218495"/>
    <lineage>
        <taxon>Bacteria</taxon>
        <taxon>Bacillati</taxon>
        <taxon>Bacillota</taxon>
        <taxon>Bacilli</taxon>
        <taxon>Lactobacillales</taxon>
        <taxon>Streptococcaceae</taxon>
        <taxon>Streptococcus</taxon>
    </lineage>
</organism>
<sequence length="131" mass="14934">MTEDELMGLVILSVYGIILIIIAISALLTVIGNWRLFEKAGQNGWYAIIPFYGGFIKHKITFGEANKWLYFISWVFAIYYAYTHFCYVRAFGGSKGLAVLSLFFPGITTLILAFGKLYHEKNYHVVPHIIN</sequence>
<dbReference type="RefSeq" id="WP_012657978.1">
    <property type="nucleotide sequence ID" value="NC_012004.1"/>
</dbReference>
<keyword evidence="1" id="KW-1133">Transmembrane helix</keyword>
<protein>
    <submittedName>
        <fullName evidence="2">Membrane protein</fullName>
    </submittedName>
</protein>
<keyword evidence="1" id="KW-0472">Membrane</keyword>
<gene>
    <name evidence="2" type="ordered locus">SUB0443</name>
</gene>
<evidence type="ECO:0000313" key="2">
    <source>
        <dbReference type="EMBL" id="CAR41111.1"/>
    </source>
</evidence>
<dbReference type="KEGG" id="sub:SUB0443"/>
<dbReference type="AlphaFoldDB" id="B9DTW2"/>
<dbReference type="InterPro" id="IPR043739">
    <property type="entry name" value="DUF5684"/>
</dbReference>
<keyword evidence="3" id="KW-1185">Reference proteome</keyword>